<gene>
    <name evidence="7" type="primary">fbpC</name>
    <name evidence="7" type="ORF">AAY55_08040</name>
</gene>
<dbReference type="PROSITE" id="PS50893">
    <property type="entry name" value="ABC_TRANSPORTER_2"/>
    <property type="match status" value="1"/>
</dbReference>
<dbReference type="InterPro" id="IPR050093">
    <property type="entry name" value="ABC_SmlMolc_Importer"/>
</dbReference>
<name>A0A0Q0JQS8_VIBMT</name>
<feature type="domain" description="ABC transporter" evidence="6">
    <location>
        <begin position="7"/>
        <end position="237"/>
    </location>
</feature>
<dbReference type="EMBL" id="LCUF01000008">
    <property type="protein sequence ID" value="KQA23689.1"/>
    <property type="molecule type" value="Genomic_DNA"/>
</dbReference>
<organism evidence="7 8">
    <name type="scientific">Vibrio metoecus</name>
    <dbReference type="NCBI Taxonomy" id="1481663"/>
    <lineage>
        <taxon>Bacteria</taxon>
        <taxon>Pseudomonadati</taxon>
        <taxon>Pseudomonadota</taxon>
        <taxon>Gammaproteobacteria</taxon>
        <taxon>Vibrionales</taxon>
        <taxon>Vibrionaceae</taxon>
        <taxon>Vibrio</taxon>
    </lineage>
</organism>
<dbReference type="FunFam" id="3.40.50.300:FF:000425">
    <property type="entry name" value="Probable ABC transporter, ATP-binding subunit"/>
    <property type="match status" value="1"/>
</dbReference>
<evidence type="ECO:0000313" key="7">
    <source>
        <dbReference type="EMBL" id="KQA23689.1"/>
    </source>
</evidence>
<dbReference type="GO" id="GO:0022857">
    <property type="term" value="F:transmembrane transporter activity"/>
    <property type="evidence" value="ECO:0007669"/>
    <property type="project" value="InterPro"/>
</dbReference>
<dbReference type="InterPro" id="IPR003439">
    <property type="entry name" value="ABC_transporter-like_ATP-bd"/>
</dbReference>
<keyword evidence="7" id="KW-0378">Hydrolase</keyword>
<dbReference type="SUPFAM" id="SSF50331">
    <property type="entry name" value="MOP-like"/>
    <property type="match status" value="1"/>
</dbReference>
<accession>A0A0Q0JQS8</accession>
<keyword evidence="2" id="KW-1003">Cell membrane</keyword>
<dbReference type="SMART" id="SM00382">
    <property type="entry name" value="AAA"/>
    <property type="match status" value="1"/>
</dbReference>
<evidence type="ECO:0000256" key="5">
    <source>
        <dbReference type="ARBA" id="ARBA00023136"/>
    </source>
</evidence>
<evidence type="ECO:0000256" key="4">
    <source>
        <dbReference type="ARBA" id="ARBA00022840"/>
    </source>
</evidence>
<dbReference type="PANTHER" id="PTHR42781">
    <property type="entry name" value="SPERMIDINE/PUTRESCINE IMPORT ATP-BINDING PROTEIN POTA"/>
    <property type="match status" value="1"/>
</dbReference>
<protein>
    <submittedName>
        <fullName evidence="7">Ferric transporter ATP-binding subunit</fullName>
        <ecNumber evidence="7">3.6.3.30</ecNumber>
    </submittedName>
</protein>
<evidence type="ECO:0000313" key="8">
    <source>
        <dbReference type="Proteomes" id="UP000053724"/>
    </source>
</evidence>
<dbReference type="Pfam" id="PF00005">
    <property type="entry name" value="ABC_tran"/>
    <property type="match status" value="1"/>
</dbReference>
<keyword evidence="4 7" id="KW-0067">ATP-binding</keyword>
<keyword evidence="3" id="KW-0547">Nucleotide-binding</keyword>
<keyword evidence="5" id="KW-0472">Membrane</keyword>
<dbReference type="NCBIfam" id="NF008513">
    <property type="entry name" value="PRK11432.1"/>
    <property type="match status" value="1"/>
</dbReference>
<dbReference type="PROSITE" id="PS00211">
    <property type="entry name" value="ABC_TRANSPORTER_1"/>
    <property type="match status" value="1"/>
</dbReference>
<reference evidence="7 8" key="1">
    <citation type="journal article" date="2015" name="Genome Biol. Evol.">
        <title>The Dynamics of Genetic Interactions between Vibrio metoecus and Vibrio cholerae, Two Close Relatives Co-Occurring in the Environment.</title>
        <authorList>
            <person name="Orata F.D."/>
            <person name="Kirchberger P.C."/>
            <person name="Meheust R."/>
            <person name="Barlow E.J."/>
            <person name="Tarr C.L."/>
            <person name="Boucher Y."/>
        </authorList>
    </citation>
    <scope>NUCLEOTIDE SEQUENCE [LARGE SCALE GENOMIC DNA]</scope>
    <source>
        <strain evidence="7 8">08-2459</strain>
    </source>
</reference>
<dbReference type="SUPFAM" id="SSF52540">
    <property type="entry name" value="P-loop containing nucleoside triphosphate hydrolases"/>
    <property type="match status" value="1"/>
</dbReference>
<dbReference type="PATRIC" id="fig|1481663.8.peg.4827"/>
<evidence type="ECO:0000256" key="1">
    <source>
        <dbReference type="ARBA" id="ARBA00022448"/>
    </source>
</evidence>
<dbReference type="InterPro" id="IPR013611">
    <property type="entry name" value="Transp-assoc_OB_typ2"/>
</dbReference>
<evidence type="ECO:0000256" key="3">
    <source>
        <dbReference type="ARBA" id="ARBA00022741"/>
    </source>
</evidence>
<dbReference type="PANTHER" id="PTHR42781:SF4">
    <property type="entry name" value="SPERMIDINE_PUTRESCINE IMPORT ATP-BINDING PROTEIN POTA"/>
    <property type="match status" value="1"/>
</dbReference>
<dbReference type="Gene3D" id="3.40.50.300">
    <property type="entry name" value="P-loop containing nucleotide triphosphate hydrolases"/>
    <property type="match status" value="1"/>
</dbReference>
<dbReference type="GO" id="GO:0015697">
    <property type="term" value="P:quaternary ammonium group transport"/>
    <property type="evidence" value="ECO:0007669"/>
    <property type="project" value="UniProtKB-ARBA"/>
</dbReference>
<comment type="caution">
    <text evidence="7">The sequence shown here is derived from an EMBL/GenBank/DDBJ whole genome shotgun (WGS) entry which is preliminary data.</text>
</comment>
<evidence type="ECO:0000259" key="6">
    <source>
        <dbReference type="PROSITE" id="PS50893"/>
    </source>
</evidence>
<dbReference type="InterPro" id="IPR027417">
    <property type="entry name" value="P-loop_NTPase"/>
</dbReference>
<dbReference type="Proteomes" id="UP000053724">
    <property type="component" value="Unassembled WGS sequence"/>
</dbReference>
<evidence type="ECO:0000256" key="2">
    <source>
        <dbReference type="ARBA" id="ARBA00022475"/>
    </source>
</evidence>
<dbReference type="InterPro" id="IPR003593">
    <property type="entry name" value="AAA+_ATPase"/>
</dbReference>
<proteinExistence type="predicted"/>
<dbReference type="GO" id="GO:0043190">
    <property type="term" value="C:ATP-binding cassette (ABC) transporter complex"/>
    <property type="evidence" value="ECO:0007669"/>
    <property type="project" value="InterPro"/>
</dbReference>
<keyword evidence="1" id="KW-0813">Transport</keyword>
<dbReference type="EC" id="3.6.3.30" evidence="7"/>
<dbReference type="InterPro" id="IPR017871">
    <property type="entry name" value="ABC_transporter-like_CS"/>
</dbReference>
<dbReference type="GO" id="GO:0016887">
    <property type="term" value="F:ATP hydrolysis activity"/>
    <property type="evidence" value="ECO:0007669"/>
    <property type="project" value="InterPro"/>
</dbReference>
<sequence length="379" mass="42765">MEKQNFVVLKNICKRFGSNTVIGNLDLEIKKGSLVTLLGPSGCGKTTVLRLVAGLEKPTSGQIFIDGEDVTERSIQQRDICMVFQSYALFPHMSLYENVAYGLKMLKLPSEEVRQRVDEALKIVDLEGMGERYVDQISGGQQQRVALARALVLKPKVLLFDEPLSNLDANLRRSMRETIRELQQRFDITSLYVTHDQAEAFAVSDTVIVMKQGDIMQIGTPQELYKAPKSMFMANFMGEANMFQGHFDGQQIHINGYAIDADLEVTRDKPTGEYQIGVRPEAITLHTQGSESQACQILKSAYMGSMYEVTVKWHDQELLLQLNSAQFNHALTQHAYLVFNPRGLFLLALCRNSDNTLSLSRHLNSSTGKNNATLRWRYF</sequence>
<dbReference type="AlphaFoldDB" id="A0A0Q0JQS8"/>
<dbReference type="GO" id="GO:0005524">
    <property type="term" value="F:ATP binding"/>
    <property type="evidence" value="ECO:0007669"/>
    <property type="project" value="UniProtKB-KW"/>
</dbReference>
<dbReference type="Pfam" id="PF08402">
    <property type="entry name" value="TOBE_2"/>
    <property type="match status" value="1"/>
</dbReference>
<dbReference type="InterPro" id="IPR008995">
    <property type="entry name" value="Mo/tungstate-bd_C_term_dom"/>
</dbReference>
<dbReference type="Gene3D" id="2.40.50.100">
    <property type="match status" value="1"/>
</dbReference>